<sequence length="56" mass="6349">MGSGEWGVGGQGDSLETRRQGRIYPIPIPHSPFPIPHSQFPITKLSFVDKFMKLFY</sequence>
<accession>A0A846H7I5</accession>
<name>A0A846H7I5_9CYAN</name>
<evidence type="ECO:0000313" key="3">
    <source>
        <dbReference type="Proteomes" id="UP000031549"/>
    </source>
</evidence>
<protein>
    <submittedName>
        <fullName evidence="2">Uncharacterized protein</fullName>
    </submittedName>
</protein>
<evidence type="ECO:0000256" key="1">
    <source>
        <dbReference type="SAM" id="MobiDB-lite"/>
    </source>
</evidence>
<feature type="compositionally biased region" description="Gly residues" evidence="1">
    <location>
        <begin position="1"/>
        <end position="12"/>
    </location>
</feature>
<dbReference type="EMBL" id="JTCM02000021">
    <property type="protein sequence ID" value="NEU73282.1"/>
    <property type="molecule type" value="Genomic_DNA"/>
</dbReference>
<feature type="region of interest" description="Disordered" evidence="1">
    <location>
        <begin position="1"/>
        <end position="21"/>
    </location>
</feature>
<gene>
    <name evidence="2" type="ORF">PI95_012075</name>
</gene>
<comment type="caution">
    <text evidence="2">The sequence shown here is derived from an EMBL/GenBank/DDBJ whole genome shotgun (WGS) entry which is preliminary data.</text>
</comment>
<reference evidence="2 3" key="1">
    <citation type="journal article" date="2015" name="Genome Announc.">
        <title>Draft Genome Sequence of Cyanobacterium Hassallia byssoidea Strain VB512170, Isolated from Monuments in India.</title>
        <authorList>
            <person name="Singh D."/>
            <person name="Chandrababunaidu M.M."/>
            <person name="Panda A."/>
            <person name="Sen D."/>
            <person name="Bhattacharyya S."/>
            <person name="Adhikary S.P."/>
            <person name="Tripathy S."/>
        </authorList>
    </citation>
    <scope>NUCLEOTIDE SEQUENCE [LARGE SCALE GENOMIC DNA]</scope>
    <source>
        <strain evidence="2 3">VB512170</strain>
    </source>
</reference>
<evidence type="ECO:0000313" key="2">
    <source>
        <dbReference type="EMBL" id="NEU73282.1"/>
    </source>
</evidence>
<keyword evidence="3" id="KW-1185">Reference proteome</keyword>
<dbReference type="AlphaFoldDB" id="A0A846H7I5"/>
<dbReference type="Proteomes" id="UP000031549">
    <property type="component" value="Unassembled WGS sequence"/>
</dbReference>
<proteinExistence type="predicted"/>
<organism evidence="2 3">
    <name type="scientific">Hassallia byssoidea VB512170</name>
    <dbReference type="NCBI Taxonomy" id="1304833"/>
    <lineage>
        <taxon>Bacteria</taxon>
        <taxon>Bacillati</taxon>
        <taxon>Cyanobacteriota</taxon>
        <taxon>Cyanophyceae</taxon>
        <taxon>Nostocales</taxon>
        <taxon>Tolypothrichaceae</taxon>
        <taxon>Hassallia</taxon>
    </lineage>
</organism>